<feature type="transmembrane region" description="Helical" evidence="2">
    <location>
        <begin position="143"/>
        <end position="166"/>
    </location>
</feature>
<reference evidence="3 4" key="1">
    <citation type="submission" date="2019-02" db="EMBL/GenBank/DDBJ databases">
        <title>Deep-cultivation of Planctomycetes and their phenomic and genomic characterization uncovers novel biology.</title>
        <authorList>
            <person name="Wiegand S."/>
            <person name="Jogler M."/>
            <person name="Boedeker C."/>
            <person name="Pinto D."/>
            <person name="Vollmers J."/>
            <person name="Rivas-Marin E."/>
            <person name="Kohn T."/>
            <person name="Peeters S.H."/>
            <person name="Heuer A."/>
            <person name="Rast P."/>
            <person name="Oberbeckmann S."/>
            <person name="Bunk B."/>
            <person name="Jeske O."/>
            <person name="Meyerdierks A."/>
            <person name="Storesund J.E."/>
            <person name="Kallscheuer N."/>
            <person name="Luecker S."/>
            <person name="Lage O.M."/>
            <person name="Pohl T."/>
            <person name="Merkel B.J."/>
            <person name="Hornburger P."/>
            <person name="Mueller R.-W."/>
            <person name="Bruemmer F."/>
            <person name="Labrenz M."/>
            <person name="Spormann A.M."/>
            <person name="Op Den Camp H."/>
            <person name="Overmann J."/>
            <person name="Amann R."/>
            <person name="Jetten M.S.M."/>
            <person name="Mascher T."/>
            <person name="Medema M.H."/>
            <person name="Devos D.P."/>
            <person name="Kaster A.-K."/>
            <person name="Ovreas L."/>
            <person name="Rohde M."/>
            <person name="Galperin M.Y."/>
            <person name="Jogler C."/>
        </authorList>
    </citation>
    <scope>NUCLEOTIDE SEQUENCE [LARGE SCALE GENOMIC DNA]</scope>
    <source>
        <strain evidence="3 4">KOR42</strain>
    </source>
</reference>
<gene>
    <name evidence="3" type="ORF">KOR42_52220</name>
</gene>
<feature type="compositionally biased region" description="Polar residues" evidence="1">
    <location>
        <begin position="30"/>
        <end position="42"/>
    </location>
</feature>
<evidence type="ECO:0000256" key="1">
    <source>
        <dbReference type="SAM" id="MobiDB-lite"/>
    </source>
</evidence>
<dbReference type="RefSeq" id="WP_146512490.1">
    <property type="nucleotide sequence ID" value="NZ_SIHI01000073.1"/>
</dbReference>
<feature type="transmembrane region" description="Helical" evidence="2">
    <location>
        <begin position="309"/>
        <end position="333"/>
    </location>
</feature>
<feature type="region of interest" description="Disordered" evidence="1">
    <location>
        <begin position="30"/>
        <end position="113"/>
    </location>
</feature>
<proteinExistence type="predicted"/>
<feature type="transmembrane region" description="Helical" evidence="2">
    <location>
        <begin position="345"/>
        <end position="363"/>
    </location>
</feature>
<evidence type="ECO:0000256" key="2">
    <source>
        <dbReference type="SAM" id="Phobius"/>
    </source>
</evidence>
<keyword evidence="2" id="KW-0812">Transmembrane</keyword>
<organism evidence="3 4">
    <name type="scientific">Thalassoglobus neptunius</name>
    <dbReference type="NCBI Taxonomy" id="1938619"/>
    <lineage>
        <taxon>Bacteria</taxon>
        <taxon>Pseudomonadati</taxon>
        <taxon>Planctomycetota</taxon>
        <taxon>Planctomycetia</taxon>
        <taxon>Planctomycetales</taxon>
        <taxon>Planctomycetaceae</taxon>
        <taxon>Thalassoglobus</taxon>
    </lineage>
</organism>
<accession>A0A5C5V936</accession>
<feature type="transmembrane region" description="Helical" evidence="2">
    <location>
        <begin position="264"/>
        <end position="289"/>
    </location>
</feature>
<dbReference type="AlphaFoldDB" id="A0A5C5V936"/>
<dbReference type="Proteomes" id="UP000317243">
    <property type="component" value="Unassembled WGS sequence"/>
</dbReference>
<name>A0A5C5V936_9PLAN</name>
<keyword evidence="2" id="KW-0472">Membrane</keyword>
<feature type="transmembrane region" description="Helical" evidence="2">
    <location>
        <begin position="178"/>
        <end position="200"/>
    </location>
</feature>
<comment type="caution">
    <text evidence="3">The sequence shown here is derived from an EMBL/GenBank/DDBJ whole genome shotgun (WGS) entry which is preliminary data.</text>
</comment>
<sequence length="369" mass="39399">MANGGDRKTPQLQLGLAGGWLISSFSTLAISDGSSDGEASTNSDLPLPASDAPLPLPPSDSELPIPGDDLPLPPPVSSSSDLPVPGGSLPPPPGGQEDESTIDGGGEDAPLPFDLDESGPFDTQTVDLPVFGIINAREIGMPAFTIAIGLVDGFNPCAMWVLLFLLSLLVNLQSRTKMFAIAGVFVLISGLAYFAFMAAWLNVFLLIGYLRGVQLTLGILSVIVGAIHIKDFFAFRQGVSLSIPDSAKPGIYARARRIITAESMWAALAGAMVLAVLVNIVELLCTAGLPALYTNVLTMQEYPAWKNYAYLALYNIAYMFDDSIMVLIAVVTLGKRKLQEKEGRWLKLISGLLIFTLGVLMIFKPDWLV</sequence>
<keyword evidence="2" id="KW-1133">Transmembrane helix</keyword>
<dbReference type="EMBL" id="SIHI01000073">
    <property type="protein sequence ID" value="TWT35074.1"/>
    <property type="molecule type" value="Genomic_DNA"/>
</dbReference>
<feature type="compositionally biased region" description="Low complexity" evidence="1">
    <location>
        <begin position="43"/>
        <end position="70"/>
    </location>
</feature>
<evidence type="ECO:0000313" key="4">
    <source>
        <dbReference type="Proteomes" id="UP000317243"/>
    </source>
</evidence>
<evidence type="ECO:0000313" key="3">
    <source>
        <dbReference type="EMBL" id="TWT35074.1"/>
    </source>
</evidence>
<keyword evidence="4" id="KW-1185">Reference proteome</keyword>
<dbReference type="OrthoDB" id="9798180at2"/>
<feature type="transmembrane region" description="Helical" evidence="2">
    <location>
        <begin position="206"/>
        <end position="227"/>
    </location>
</feature>
<feature type="compositionally biased region" description="Low complexity" evidence="1">
    <location>
        <begin position="77"/>
        <end position="87"/>
    </location>
</feature>
<protein>
    <submittedName>
        <fullName evidence="3">Uncharacterized protein</fullName>
    </submittedName>
</protein>